<evidence type="ECO:0000313" key="12">
    <source>
        <dbReference type="EMBL" id="HIU49090.1"/>
    </source>
</evidence>
<dbReference type="GO" id="GO:0008408">
    <property type="term" value="F:3'-5' exonuclease activity"/>
    <property type="evidence" value="ECO:0007669"/>
    <property type="project" value="InterPro"/>
</dbReference>
<reference evidence="12" key="2">
    <citation type="journal article" date="2021" name="PeerJ">
        <title>Extensive microbial diversity within the chicken gut microbiome revealed by metagenomics and culture.</title>
        <authorList>
            <person name="Gilroy R."/>
            <person name="Ravi A."/>
            <person name="Getino M."/>
            <person name="Pursley I."/>
            <person name="Horton D.L."/>
            <person name="Alikhan N.F."/>
            <person name="Baker D."/>
            <person name="Gharbi K."/>
            <person name="Hall N."/>
            <person name="Watson M."/>
            <person name="Adriaenssens E.M."/>
            <person name="Foster-Nyarko E."/>
            <person name="Jarju S."/>
            <person name="Secka A."/>
            <person name="Antonio M."/>
            <person name="Oren A."/>
            <person name="Chaudhuri R.R."/>
            <person name="La Ragione R."/>
            <person name="Hildebrand F."/>
            <person name="Pallen M.J."/>
        </authorList>
    </citation>
    <scope>NUCLEOTIDE SEQUENCE</scope>
    <source>
        <strain evidence="12">ChiSjej4B22-9803</strain>
    </source>
</reference>
<keyword evidence="4 12" id="KW-0808">Transferase</keyword>
<dbReference type="SMART" id="SM00480">
    <property type="entry name" value="POL3Bc"/>
    <property type="match status" value="1"/>
</dbReference>
<dbReference type="InterPro" id="IPR022637">
    <property type="entry name" value="DNA_polIII_beta_cen"/>
</dbReference>
<accession>A0A9D1LVX7</accession>
<keyword evidence="8" id="KW-0238">DNA-binding</keyword>
<dbReference type="PANTHER" id="PTHR30478:SF0">
    <property type="entry name" value="BETA SLIDING CLAMP"/>
    <property type="match status" value="1"/>
</dbReference>
<dbReference type="GO" id="GO:0003887">
    <property type="term" value="F:DNA-directed DNA polymerase activity"/>
    <property type="evidence" value="ECO:0007669"/>
    <property type="project" value="UniProtKB-KW"/>
</dbReference>
<dbReference type="EMBL" id="DVND01000178">
    <property type="protein sequence ID" value="HIU49090.1"/>
    <property type="molecule type" value="Genomic_DNA"/>
</dbReference>
<evidence type="ECO:0000259" key="11">
    <source>
        <dbReference type="Pfam" id="PF02767"/>
    </source>
</evidence>
<dbReference type="GO" id="GO:0005737">
    <property type="term" value="C:cytoplasm"/>
    <property type="evidence" value="ECO:0007669"/>
    <property type="project" value="UniProtKB-SubCell"/>
</dbReference>
<dbReference type="AlphaFoldDB" id="A0A9D1LVX7"/>
<evidence type="ECO:0000256" key="7">
    <source>
        <dbReference type="ARBA" id="ARBA00022932"/>
    </source>
</evidence>
<evidence type="ECO:0000256" key="1">
    <source>
        <dbReference type="ARBA" id="ARBA00004496"/>
    </source>
</evidence>
<evidence type="ECO:0000256" key="5">
    <source>
        <dbReference type="ARBA" id="ARBA00022695"/>
    </source>
</evidence>
<gene>
    <name evidence="12" type="primary">dnaN</name>
    <name evidence="12" type="ORF">IAB04_06965</name>
</gene>
<dbReference type="SUPFAM" id="SSF55979">
    <property type="entry name" value="DNA clamp"/>
    <property type="match status" value="2"/>
</dbReference>
<dbReference type="Gene3D" id="3.70.10.10">
    <property type="match status" value="1"/>
</dbReference>
<dbReference type="Pfam" id="PF02767">
    <property type="entry name" value="DNA_pol3_beta_2"/>
    <property type="match status" value="1"/>
</dbReference>
<keyword evidence="6" id="KW-0235">DNA replication</keyword>
<dbReference type="Pfam" id="PF00712">
    <property type="entry name" value="DNA_pol3_beta"/>
    <property type="match status" value="1"/>
</dbReference>
<dbReference type="GO" id="GO:0003677">
    <property type="term" value="F:DNA binding"/>
    <property type="evidence" value="ECO:0007669"/>
    <property type="project" value="UniProtKB-KW"/>
</dbReference>
<comment type="caution">
    <text evidence="12">The sequence shown here is derived from an EMBL/GenBank/DDBJ whole genome shotgun (WGS) entry which is preliminary data.</text>
</comment>
<dbReference type="GO" id="GO:0009360">
    <property type="term" value="C:DNA polymerase III complex"/>
    <property type="evidence" value="ECO:0007669"/>
    <property type="project" value="InterPro"/>
</dbReference>
<keyword evidence="7" id="KW-0239">DNA-directed DNA polymerase</keyword>
<keyword evidence="5 12" id="KW-0548">Nucleotidyltransferase</keyword>
<dbReference type="Gene3D" id="3.10.150.10">
    <property type="entry name" value="DNA Polymerase III, subunit A, domain 2"/>
    <property type="match status" value="1"/>
</dbReference>
<feature type="domain" description="DNA polymerase III beta sliding clamp N-terminal" evidence="10">
    <location>
        <begin position="1"/>
        <end position="121"/>
    </location>
</feature>
<dbReference type="CDD" id="cd00140">
    <property type="entry name" value="beta_clamp"/>
    <property type="match status" value="1"/>
</dbReference>
<keyword evidence="3" id="KW-0963">Cytoplasm</keyword>
<protein>
    <recommendedName>
        <fullName evidence="9">DNA polymerase III subunit beta</fullName>
    </recommendedName>
</protein>
<evidence type="ECO:0000313" key="13">
    <source>
        <dbReference type="Proteomes" id="UP000824111"/>
    </source>
</evidence>
<dbReference type="InterPro" id="IPR022634">
    <property type="entry name" value="DNA_polIII_beta_N"/>
</dbReference>
<comment type="subcellular location">
    <subcellularLocation>
        <location evidence="1">Cytoplasm</location>
    </subcellularLocation>
</comment>
<evidence type="ECO:0000259" key="10">
    <source>
        <dbReference type="Pfam" id="PF00712"/>
    </source>
</evidence>
<dbReference type="NCBIfam" id="TIGR00663">
    <property type="entry name" value="dnan"/>
    <property type="match status" value="1"/>
</dbReference>
<proteinExistence type="inferred from homology"/>
<dbReference type="PANTHER" id="PTHR30478">
    <property type="entry name" value="DNA POLYMERASE III SUBUNIT BETA"/>
    <property type="match status" value="1"/>
</dbReference>
<dbReference type="Proteomes" id="UP000824111">
    <property type="component" value="Unassembled WGS sequence"/>
</dbReference>
<reference evidence="12" key="1">
    <citation type="submission" date="2020-10" db="EMBL/GenBank/DDBJ databases">
        <authorList>
            <person name="Gilroy R."/>
        </authorList>
    </citation>
    <scope>NUCLEOTIDE SEQUENCE</scope>
    <source>
        <strain evidence="12">ChiSjej4B22-9803</strain>
    </source>
</reference>
<organism evidence="12 13">
    <name type="scientific">Candidatus Avimonoglobus intestinipullorum</name>
    <dbReference type="NCBI Taxonomy" id="2840699"/>
    <lineage>
        <taxon>Bacteria</taxon>
        <taxon>Bacillati</taxon>
        <taxon>Bacillota</taxon>
        <taxon>Clostridia</taxon>
        <taxon>Eubacteriales</taxon>
        <taxon>Candidatus Avimonoglobus</taxon>
    </lineage>
</organism>
<evidence type="ECO:0000256" key="2">
    <source>
        <dbReference type="ARBA" id="ARBA00010752"/>
    </source>
</evidence>
<dbReference type="InterPro" id="IPR046938">
    <property type="entry name" value="DNA_clamp_sf"/>
</dbReference>
<feature type="domain" description="DNA polymerase III beta sliding clamp central" evidence="11">
    <location>
        <begin position="131"/>
        <end position="214"/>
    </location>
</feature>
<name>A0A9D1LVX7_9FIRM</name>
<sequence length="215" mass="23452">MKFTCHKIQLLDIINTVQKAVSAKSIMPILECVKIDADALGTLVVTGNNLDLCIEYSSACNVSEGGSIAISSKIFGEIIRRIPDDEVTVTVNEENNVTTIKCAKSEFNIQGLSAGEYPAVPAINEVYRLSMKQETLKKMIRKTIFAVSVNEARKPVLTGALFEVDTGVLSVVSSDGYRLALIKETVDASLEKKKFIIPGLTLRELLKVLKDGDET</sequence>
<dbReference type="GO" id="GO:0006271">
    <property type="term" value="P:DNA strand elongation involved in DNA replication"/>
    <property type="evidence" value="ECO:0007669"/>
    <property type="project" value="TreeGrafter"/>
</dbReference>
<evidence type="ECO:0000256" key="3">
    <source>
        <dbReference type="ARBA" id="ARBA00022490"/>
    </source>
</evidence>
<comment type="similarity">
    <text evidence="2">Belongs to the beta sliding clamp family.</text>
</comment>
<evidence type="ECO:0000256" key="8">
    <source>
        <dbReference type="ARBA" id="ARBA00023125"/>
    </source>
</evidence>
<evidence type="ECO:0000256" key="9">
    <source>
        <dbReference type="ARBA" id="ARBA00033275"/>
    </source>
</evidence>
<evidence type="ECO:0000256" key="6">
    <source>
        <dbReference type="ARBA" id="ARBA00022705"/>
    </source>
</evidence>
<evidence type="ECO:0000256" key="4">
    <source>
        <dbReference type="ARBA" id="ARBA00022679"/>
    </source>
</evidence>
<feature type="non-terminal residue" evidence="12">
    <location>
        <position position="215"/>
    </location>
</feature>
<dbReference type="InterPro" id="IPR001001">
    <property type="entry name" value="DNA_polIII_beta"/>
</dbReference>